<evidence type="ECO:0000313" key="3">
    <source>
        <dbReference type="Proteomes" id="UP000015104"/>
    </source>
</evidence>
<name>T1KN35_TETUR</name>
<dbReference type="AlphaFoldDB" id="T1KN35"/>
<accession>T1KN35</accession>
<dbReference type="Proteomes" id="UP000015104">
    <property type="component" value="Unassembled WGS sequence"/>
</dbReference>
<feature type="compositionally biased region" description="Acidic residues" evidence="1">
    <location>
        <begin position="64"/>
        <end position="75"/>
    </location>
</feature>
<reference evidence="2" key="2">
    <citation type="submission" date="2015-06" db="UniProtKB">
        <authorList>
            <consortium name="EnsemblMetazoa"/>
        </authorList>
    </citation>
    <scope>IDENTIFICATION</scope>
</reference>
<proteinExistence type="predicted"/>
<keyword evidence="3" id="KW-1185">Reference proteome</keyword>
<protein>
    <submittedName>
        <fullName evidence="2">Uncharacterized protein</fullName>
    </submittedName>
</protein>
<organism evidence="2 3">
    <name type="scientific">Tetranychus urticae</name>
    <name type="common">Two-spotted spider mite</name>
    <dbReference type="NCBI Taxonomy" id="32264"/>
    <lineage>
        <taxon>Eukaryota</taxon>
        <taxon>Metazoa</taxon>
        <taxon>Ecdysozoa</taxon>
        <taxon>Arthropoda</taxon>
        <taxon>Chelicerata</taxon>
        <taxon>Arachnida</taxon>
        <taxon>Acari</taxon>
        <taxon>Acariformes</taxon>
        <taxon>Trombidiformes</taxon>
        <taxon>Prostigmata</taxon>
        <taxon>Eleutherengona</taxon>
        <taxon>Raphignathae</taxon>
        <taxon>Tetranychoidea</taxon>
        <taxon>Tetranychidae</taxon>
        <taxon>Tetranychus</taxon>
    </lineage>
</organism>
<evidence type="ECO:0000313" key="2">
    <source>
        <dbReference type="EnsemblMetazoa" id="tetur15g03830.1"/>
    </source>
</evidence>
<dbReference type="EnsemblMetazoa" id="tetur15g03830.1">
    <property type="protein sequence ID" value="tetur15g03830.1"/>
    <property type="gene ID" value="tetur15g03830"/>
</dbReference>
<reference evidence="3" key="1">
    <citation type="submission" date="2011-08" db="EMBL/GenBank/DDBJ databases">
        <authorList>
            <person name="Rombauts S."/>
        </authorList>
    </citation>
    <scope>NUCLEOTIDE SEQUENCE</scope>
    <source>
        <strain evidence="3">London</strain>
    </source>
</reference>
<feature type="region of interest" description="Disordered" evidence="1">
    <location>
        <begin position="51"/>
        <end position="75"/>
    </location>
</feature>
<evidence type="ECO:0000256" key="1">
    <source>
        <dbReference type="SAM" id="MobiDB-lite"/>
    </source>
</evidence>
<dbReference type="HOGENOM" id="CLU_2674275_0_0_1"/>
<sequence>MFKLYSLFDERSSKLPQSFRDFGDVRSDCLVFGTAWLVDERRIWRSILGFGGVPGRSARGTASDSEDESSSSELS</sequence>
<dbReference type="EMBL" id="CAEY01000249">
    <property type="status" value="NOT_ANNOTATED_CDS"/>
    <property type="molecule type" value="Genomic_DNA"/>
</dbReference>